<organism evidence="3 4">
    <name type="scientific">Leucobacter coleopterorum</name>
    <dbReference type="NCBI Taxonomy" id="2714933"/>
    <lineage>
        <taxon>Bacteria</taxon>
        <taxon>Bacillati</taxon>
        <taxon>Actinomycetota</taxon>
        <taxon>Actinomycetes</taxon>
        <taxon>Micrococcales</taxon>
        <taxon>Microbacteriaceae</taxon>
        <taxon>Leucobacter</taxon>
    </lineage>
</organism>
<evidence type="ECO:0000256" key="2">
    <source>
        <dbReference type="SAM" id="SignalP"/>
    </source>
</evidence>
<evidence type="ECO:0000313" key="4">
    <source>
        <dbReference type="Proteomes" id="UP000503441"/>
    </source>
</evidence>
<dbReference type="EMBL" id="CP049933">
    <property type="protein sequence ID" value="QIM17881.1"/>
    <property type="molecule type" value="Genomic_DNA"/>
</dbReference>
<accession>A0ABX6JV58</accession>
<evidence type="ECO:0000256" key="1">
    <source>
        <dbReference type="SAM" id="Phobius"/>
    </source>
</evidence>
<keyword evidence="2" id="KW-0732">Signal</keyword>
<feature type="signal peptide" evidence="2">
    <location>
        <begin position="1"/>
        <end position="27"/>
    </location>
</feature>
<keyword evidence="1" id="KW-0812">Transmembrane</keyword>
<gene>
    <name evidence="3" type="ORF">G7066_02820</name>
</gene>
<feature type="transmembrane region" description="Helical" evidence="1">
    <location>
        <begin position="40"/>
        <end position="59"/>
    </location>
</feature>
<feature type="chain" id="PRO_5047506220" evidence="2">
    <location>
        <begin position="28"/>
        <end position="164"/>
    </location>
</feature>
<keyword evidence="1" id="KW-0472">Membrane</keyword>
<evidence type="ECO:0000313" key="3">
    <source>
        <dbReference type="EMBL" id="QIM17881.1"/>
    </source>
</evidence>
<proteinExistence type="predicted"/>
<name>A0ABX6JV58_9MICO</name>
<keyword evidence="1" id="KW-1133">Transmembrane helix</keyword>
<protein>
    <submittedName>
        <fullName evidence="3">Uncharacterized protein</fullName>
    </submittedName>
</protein>
<dbReference type="Proteomes" id="UP000503441">
    <property type="component" value="Chromosome"/>
</dbReference>
<sequence length="164" mass="17201">MLERFRAVVLILPVSVALAITSRDAPAAVAAASTVPGWVAIALAGVVAVVIGVLIAGGVRGEPARTTPQSGVVQNQDSIETQNVGTFAGCEINYVADENNSRFEIFDVGDVAGGCEVTVFHESERLGGLQISGNWGVISAPRKGEYVVKVVSRSETKEFRAFIN</sequence>
<dbReference type="RefSeq" id="WP_166328858.1">
    <property type="nucleotide sequence ID" value="NZ_CP049933.1"/>
</dbReference>
<reference evidence="3 4" key="1">
    <citation type="submission" date="2020-03" db="EMBL/GenBank/DDBJ databases">
        <title>Leucobacter sp. nov., isolated from beetles.</title>
        <authorList>
            <person name="Hyun D.-W."/>
            <person name="Bae J.-W."/>
        </authorList>
    </citation>
    <scope>NUCLEOTIDE SEQUENCE [LARGE SCALE GENOMIC DNA]</scope>
    <source>
        <strain evidence="3 4">HDW9A</strain>
    </source>
</reference>
<keyword evidence="4" id="KW-1185">Reference proteome</keyword>